<evidence type="ECO:0000256" key="1">
    <source>
        <dbReference type="SAM" id="MobiDB-lite"/>
    </source>
</evidence>
<keyword evidence="4" id="KW-1185">Reference proteome</keyword>
<evidence type="ECO:0000313" key="3">
    <source>
        <dbReference type="EMBL" id="MDS0284682.1"/>
    </source>
</evidence>
<dbReference type="EMBL" id="JAMQOS010000010">
    <property type="protein sequence ID" value="MDS0284682.1"/>
    <property type="molecule type" value="Genomic_DNA"/>
</dbReference>
<sequence length="463" mass="48936">MTLQPEDQTSIYDRLKSAIASASSITNFSPNSPEKAISDDGFAAEFRERQHEALSVQLSARIDYAGKTITEEDLEDLDLDPDKVDLDLLNSFQSDSDLDELAKRNGVFRDPGSFATGTVTFQTTSDAATIPQGTVVGTQPDADGDYIPFETTEEVSPAAGNTQVDAEIQAINRGPEYNVGSSTITYIPSPPPGVEGDPPVNNATATTGGEAEESNSELRERAKDFLITTSGGGTKGGLEGALVAEYAGLDEGDVIVDEFPNADPIYADVIIDGGPSDGDAQSSIDDFRPVAVSHNLVRPTQVTINLDVTVDGTDVDAAEVESDLNDYLTGLGISEDVVRDQLVATTMTADRDIDGIDSLTVTVVDEVHTYQTGTSVYTLEKTPIVSDSVANVDDASGDAYVNGTDYDEVDDSGDGKQDAIDWSVGGSTPDDGEDFEVDYEVPDDIAVGDREKAEPGAVTVTVN</sequence>
<dbReference type="InterPro" id="IPR006949">
    <property type="entry name" value="Barrel_Baseplate_J-like"/>
</dbReference>
<name>A0ABU2FV92_9EURY</name>
<dbReference type="RefSeq" id="WP_310902348.1">
    <property type="nucleotide sequence ID" value="NZ_JAMQOS010000010.1"/>
</dbReference>
<comment type="caution">
    <text evidence="3">The sequence shown here is derived from an EMBL/GenBank/DDBJ whole genome shotgun (WGS) entry which is preliminary data.</text>
</comment>
<evidence type="ECO:0000259" key="2">
    <source>
        <dbReference type="Pfam" id="PF04865"/>
    </source>
</evidence>
<feature type="region of interest" description="Disordered" evidence="1">
    <location>
        <begin position="190"/>
        <end position="218"/>
    </location>
</feature>
<dbReference type="Proteomes" id="UP001268864">
    <property type="component" value="Unassembled WGS sequence"/>
</dbReference>
<reference evidence="3 4" key="1">
    <citation type="submission" date="2022-06" db="EMBL/GenBank/DDBJ databases">
        <title>Halomicroarcula sp. a new haloarchaeum isolate from saline soil.</title>
        <authorList>
            <person name="Strakova D."/>
            <person name="Galisteo C."/>
            <person name="Sanchez-Porro C."/>
            <person name="Ventosa A."/>
        </authorList>
    </citation>
    <scope>NUCLEOTIDE SEQUENCE [LARGE SCALE GENOMIC DNA]</scope>
    <source>
        <strain evidence="3 4">S3CR25-11</strain>
    </source>
</reference>
<feature type="domain" description="Baseplate protein J-like barrel" evidence="2">
    <location>
        <begin position="118"/>
        <end position="209"/>
    </location>
</feature>
<protein>
    <submittedName>
        <fullName evidence="3">Baseplate J/gp47 family protein</fullName>
    </submittedName>
</protein>
<evidence type="ECO:0000313" key="4">
    <source>
        <dbReference type="Proteomes" id="UP001268864"/>
    </source>
</evidence>
<gene>
    <name evidence="3" type="ORF">NDI86_21510</name>
</gene>
<accession>A0ABU2FV92</accession>
<organism evidence="3 4">
    <name type="scientific">Haloarcula onubensis</name>
    <dbReference type="NCBI Taxonomy" id="2950539"/>
    <lineage>
        <taxon>Archaea</taxon>
        <taxon>Methanobacteriati</taxon>
        <taxon>Methanobacteriota</taxon>
        <taxon>Stenosarchaea group</taxon>
        <taxon>Halobacteria</taxon>
        <taxon>Halobacteriales</taxon>
        <taxon>Haloarculaceae</taxon>
        <taxon>Haloarcula</taxon>
    </lineage>
</organism>
<proteinExistence type="predicted"/>
<dbReference type="Pfam" id="PF04865">
    <property type="entry name" value="Baseplate_J"/>
    <property type="match status" value="1"/>
</dbReference>